<reference evidence="2" key="1">
    <citation type="submission" date="2016-10" db="EMBL/GenBank/DDBJ databases">
        <authorList>
            <person name="Varghese N."/>
            <person name="Submissions S."/>
        </authorList>
    </citation>
    <scope>NUCLEOTIDE SEQUENCE [LARGE SCALE GENOMIC DNA]</scope>
    <source>
        <strain evidence="2">DSM 16858</strain>
    </source>
</reference>
<protein>
    <submittedName>
        <fullName evidence="1">Uncharacterized protein</fullName>
    </submittedName>
</protein>
<evidence type="ECO:0000313" key="2">
    <source>
        <dbReference type="Proteomes" id="UP000199181"/>
    </source>
</evidence>
<evidence type="ECO:0000313" key="1">
    <source>
        <dbReference type="EMBL" id="SET01033.1"/>
    </source>
</evidence>
<keyword evidence="2" id="KW-1185">Reference proteome</keyword>
<dbReference type="EMBL" id="FOIJ01000001">
    <property type="protein sequence ID" value="SET01033.1"/>
    <property type="molecule type" value="Genomic_DNA"/>
</dbReference>
<proteinExistence type="predicted"/>
<sequence length="159" mass="17641">MQAARWLTVACVVFTGVASAEDRPVRELIEEHILRNTIHAQGFEQVIASSVSRLDQLPRSGLLESEYLTFLSDSIRMRNAFKLVTWALCVSPQSEAGGNVLIVDSIRGLPGEKRPATVEVLYRSVRKTASPPSATPVWPYAVVVLRGWHEKIVCRPMEG</sequence>
<dbReference type="Proteomes" id="UP000199181">
    <property type="component" value="Unassembled WGS sequence"/>
</dbReference>
<dbReference type="AlphaFoldDB" id="A0A1I0B2F6"/>
<organism evidence="1 2">
    <name type="scientific">Stigmatella erecta</name>
    <dbReference type="NCBI Taxonomy" id="83460"/>
    <lineage>
        <taxon>Bacteria</taxon>
        <taxon>Pseudomonadati</taxon>
        <taxon>Myxococcota</taxon>
        <taxon>Myxococcia</taxon>
        <taxon>Myxococcales</taxon>
        <taxon>Cystobacterineae</taxon>
        <taxon>Archangiaceae</taxon>
        <taxon>Stigmatella</taxon>
    </lineage>
</organism>
<name>A0A1I0B2F6_9BACT</name>
<gene>
    <name evidence="1" type="ORF">SAMN05443639_101896</name>
</gene>
<accession>A0A1I0B2F6</accession>